<reference evidence="2 3" key="1">
    <citation type="submission" date="2016-02" db="EMBL/GenBank/DDBJ databases">
        <authorList>
            <consortium name="Pathogen Informatics"/>
        </authorList>
    </citation>
    <scope>NUCLEOTIDE SEQUENCE [LARGE SCALE GENOMIC DNA]</scope>
    <source>
        <strain evidence="2 3">LSS54</strain>
    </source>
</reference>
<evidence type="ECO:0000256" key="1">
    <source>
        <dbReference type="SAM" id="Phobius"/>
    </source>
</evidence>
<dbReference type="Pfam" id="PF09683">
    <property type="entry name" value="Lactococcin_972"/>
    <property type="match status" value="1"/>
</dbReference>
<evidence type="ECO:0000313" key="2">
    <source>
        <dbReference type="EMBL" id="CYV06038.1"/>
    </source>
</evidence>
<proteinExistence type="predicted"/>
<keyword evidence="1" id="KW-0812">Transmembrane</keyword>
<dbReference type="AlphaFoldDB" id="A0A0Z8GW69"/>
<sequence length="111" mass="12572">MGKLILKIKIHLERKIIIKKFAKLVFAVGIACSLMASTVAFADFVDGGEWHYGVGWTGTYGYANYHHPTRSHTATVRNRQHENRQRQGAGIWAKASITKIPPTGMEYFYVF</sequence>
<keyword evidence="1" id="KW-1133">Transmembrane helix</keyword>
<dbReference type="NCBIfam" id="TIGR01653">
    <property type="entry name" value="lactococcin_972"/>
    <property type="match status" value="1"/>
</dbReference>
<gene>
    <name evidence="2" type="ORF">ERS132416_01662</name>
</gene>
<dbReference type="EMBL" id="FIHD01000032">
    <property type="protein sequence ID" value="CYV06038.1"/>
    <property type="molecule type" value="Genomic_DNA"/>
</dbReference>
<feature type="transmembrane region" description="Helical" evidence="1">
    <location>
        <begin position="21"/>
        <end position="42"/>
    </location>
</feature>
<dbReference type="Gene3D" id="2.60.40.2850">
    <property type="match status" value="1"/>
</dbReference>
<accession>A0A0Z8GW69</accession>
<protein>
    <submittedName>
        <fullName evidence="2">Putative bacteriocin</fullName>
    </submittedName>
</protein>
<dbReference type="InterPro" id="IPR006540">
    <property type="entry name" value="Lactococcin_972"/>
</dbReference>
<organism evidence="2 3">
    <name type="scientific">Streptococcus suis</name>
    <dbReference type="NCBI Taxonomy" id="1307"/>
    <lineage>
        <taxon>Bacteria</taxon>
        <taxon>Bacillati</taxon>
        <taxon>Bacillota</taxon>
        <taxon>Bacilli</taxon>
        <taxon>Lactobacillales</taxon>
        <taxon>Streptococcaceae</taxon>
        <taxon>Streptococcus</taxon>
    </lineage>
</organism>
<evidence type="ECO:0000313" key="3">
    <source>
        <dbReference type="Proteomes" id="UP000073494"/>
    </source>
</evidence>
<name>A0A0Z8GW69_STRSU</name>
<keyword evidence="1" id="KW-0472">Membrane</keyword>
<dbReference type="Proteomes" id="UP000073494">
    <property type="component" value="Unassembled WGS sequence"/>
</dbReference>